<dbReference type="EMBL" id="BAAAQK010000012">
    <property type="protein sequence ID" value="GAA1856392.1"/>
    <property type="molecule type" value="Genomic_DNA"/>
</dbReference>
<keyword evidence="2" id="KW-1185">Reference proteome</keyword>
<accession>A0ABN2N7H5</accession>
<name>A0ABN2N7H5_9PSEU</name>
<dbReference type="RefSeq" id="WP_344419207.1">
    <property type="nucleotide sequence ID" value="NZ_BAAAQK010000012.1"/>
</dbReference>
<gene>
    <name evidence="1" type="ORF">GCM10009836_40750</name>
</gene>
<sequence length="47" mass="5745">MHVCVPPEPCSPGDEFTCVCRTRWVAVRRRWWSRRLRWERVLFSVPT</sequence>
<evidence type="ECO:0000313" key="2">
    <source>
        <dbReference type="Proteomes" id="UP001500449"/>
    </source>
</evidence>
<dbReference type="Proteomes" id="UP001500449">
    <property type="component" value="Unassembled WGS sequence"/>
</dbReference>
<proteinExistence type="predicted"/>
<reference evidence="1 2" key="1">
    <citation type="journal article" date="2019" name="Int. J. Syst. Evol. Microbiol.">
        <title>The Global Catalogue of Microorganisms (GCM) 10K type strain sequencing project: providing services to taxonomists for standard genome sequencing and annotation.</title>
        <authorList>
            <consortium name="The Broad Institute Genomics Platform"/>
            <consortium name="The Broad Institute Genome Sequencing Center for Infectious Disease"/>
            <person name="Wu L."/>
            <person name="Ma J."/>
        </authorList>
    </citation>
    <scope>NUCLEOTIDE SEQUENCE [LARGE SCALE GENOMIC DNA]</scope>
    <source>
        <strain evidence="1 2">JCM 16009</strain>
    </source>
</reference>
<organism evidence="1 2">
    <name type="scientific">Pseudonocardia ailaonensis</name>
    <dbReference type="NCBI Taxonomy" id="367279"/>
    <lineage>
        <taxon>Bacteria</taxon>
        <taxon>Bacillati</taxon>
        <taxon>Actinomycetota</taxon>
        <taxon>Actinomycetes</taxon>
        <taxon>Pseudonocardiales</taxon>
        <taxon>Pseudonocardiaceae</taxon>
        <taxon>Pseudonocardia</taxon>
    </lineage>
</organism>
<protein>
    <submittedName>
        <fullName evidence="1">Uncharacterized protein</fullName>
    </submittedName>
</protein>
<evidence type="ECO:0000313" key="1">
    <source>
        <dbReference type="EMBL" id="GAA1856392.1"/>
    </source>
</evidence>
<comment type="caution">
    <text evidence="1">The sequence shown here is derived from an EMBL/GenBank/DDBJ whole genome shotgun (WGS) entry which is preliminary data.</text>
</comment>